<gene>
    <name evidence="1" type="ORF">MLD38_032862</name>
</gene>
<keyword evidence="2" id="KW-1185">Reference proteome</keyword>
<organism evidence="1 2">
    <name type="scientific">Melastoma candidum</name>
    <dbReference type="NCBI Taxonomy" id="119954"/>
    <lineage>
        <taxon>Eukaryota</taxon>
        <taxon>Viridiplantae</taxon>
        <taxon>Streptophyta</taxon>
        <taxon>Embryophyta</taxon>
        <taxon>Tracheophyta</taxon>
        <taxon>Spermatophyta</taxon>
        <taxon>Magnoliopsida</taxon>
        <taxon>eudicotyledons</taxon>
        <taxon>Gunneridae</taxon>
        <taxon>Pentapetalae</taxon>
        <taxon>rosids</taxon>
        <taxon>malvids</taxon>
        <taxon>Myrtales</taxon>
        <taxon>Melastomataceae</taxon>
        <taxon>Melastomatoideae</taxon>
        <taxon>Melastomateae</taxon>
        <taxon>Melastoma</taxon>
    </lineage>
</organism>
<dbReference type="EMBL" id="CM042889">
    <property type="protein sequence ID" value="KAI4319236.1"/>
    <property type="molecule type" value="Genomic_DNA"/>
</dbReference>
<dbReference type="Proteomes" id="UP001057402">
    <property type="component" value="Chromosome 10"/>
</dbReference>
<protein>
    <submittedName>
        <fullName evidence="1">Uncharacterized protein</fullName>
    </submittedName>
</protein>
<evidence type="ECO:0000313" key="1">
    <source>
        <dbReference type="EMBL" id="KAI4319236.1"/>
    </source>
</evidence>
<name>A0ACB9M5G7_9MYRT</name>
<comment type="caution">
    <text evidence="1">The sequence shown here is derived from an EMBL/GenBank/DDBJ whole genome shotgun (WGS) entry which is preliminary data.</text>
</comment>
<proteinExistence type="predicted"/>
<evidence type="ECO:0000313" key="2">
    <source>
        <dbReference type="Proteomes" id="UP001057402"/>
    </source>
</evidence>
<reference evidence="2" key="1">
    <citation type="journal article" date="2023" name="Front. Plant Sci.">
        <title>Chromosomal-level genome assembly of Melastoma candidum provides insights into trichome evolution.</title>
        <authorList>
            <person name="Zhong Y."/>
            <person name="Wu W."/>
            <person name="Sun C."/>
            <person name="Zou P."/>
            <person name="Liu Y."/>
            <person name="Dai S."/>
            <person name="Zhou R."/>
        </authorList>
    </citation>
    <scope>NUCLEOTIDE SEQUENCE [LARGE SCALE GENOMIC DNA]</scope>
</reference>
<sequence length="194" mass="21414">MLAQYDGDGVGIEEASGEEVKCRAGIAEGRLMEEEIGQGGGEEAEVDDDGGGGGAGENDALKRRISSHPLYNKLVEIHLDCLKVSGVANLDTTFQITTPKQQHQSEPDQTFPDHFSDLDQFMEAYCLALSQLREAMEEPQEETVTFIDDMHSQLQEIIATQPEEQPQASPSPFSGKQASNMRRDPPFEDRRFVV</sequence>
<accession>A0ACB9M5G7</accession>